<evidence type="ECO:0000313" key="3">
    <source>
        <dbReference type="Proteomes" id="UP000318733"/>
    </source>
</evidence>
<dbReference type="EMBL" id="VLPK01000001">
    <property type="protein sequence ID" value="TSJ43047.1"/>
    <property type="molecule type" value="Genomic_DNA"/>
</dbReference>
<dbReference type="Gene3D" id="1.10.10.10">
    <property type="entry name" value="Winged helix-like DNA-binding domain superfamily/Winged helix DNA-binding domain"/>
    <property type="match status" value="1"/>
</dbReference>
<dbReference type="InterPro" id="IPR036390">
    <property type="entry name" value="WH_DNA-bd_sf"/>
</dbReference>
<name>A0A556MT39_9SPHI</name>
<feature type="domain" description="Helix-turn-helix type 11" evidence="1">
    <location>
        <begin position="15"/>
        <end position="58"/>
    </location>
</feature>
<accession>A0A556MT39</accession>
<dbReference type="OrthoDB" id="770928at2"/>
<dbReference type="Pfam" id="PF08279">
    <property type="entry name" value="HTH_11"/>
    <property type="match status" value="1"/>
</dbReference>
<evidence type="ECO:0000259" key="1">
    <source>
        <dbReference type="Pfam" id="PF08279"/>
    </source>
</evidence>
<protein>
    <submittedName>
        <fullName evidence="2">HTH domain-containing protein</fullName>
    </submittedName>
</protein>
<organism evidence="2 3">
    <name type="scientific">Mucilaginibacter corticis</name>
    <dbReference type="NCBI Taxonomy" id="2597670"/>
    <lineage>
        <taxon>Bacteria</taxon>
        <taxon>Pseudomonadati</taxon>
        <taxon>Bacteroidota</taxon>
        <taxon>Sphingobacteriia</taxon>
        <taxon>Sphingobacteriales</taxon>
        <taxon>Sphingobacteriaceae</taxon>
        <taxon>Mucilaginibacter</taxon>
    </lineage>
</organism>
<dbReference type="SUPFAM" id="SSF46785">
    <property type="entry name" value="Winged helix' DNA-binding domain"/>
    <property type="match status" value="1"/>
</dbReference>
<keyword evidence="3" id="KW-1185">Reference proteome</keyword>
<sequence length="81" mass="9618">MPKYYFDRLDHLNSLIRKKATGTPEQLAKKLNVSERTTFEYLDILKSLGADIRYSRERQSYYYTLDGTFDFHFKQGSQVRG</sequence>
<comment type="caution">
    <text evidence="2">The sequence shown here is derived from an EMBL/GenBank/DDBJ whole genome shotgun (WGS) entry which is preliminary data.</text>
</comment>
<dbReference type="InterPro" id="IPR013196">
    <property type="entry name" value="HTH_11"/>
</dbReference>
<gene>
    <name evidence="2" type="ORF">FO440_02325</name>
</gene>
<dbReference type="AlphaFoldDB" id="A0A556MT39"/>
<proteinExistence type="predicted"/>
<reference evidence="2 3" key="1">
    <citation type="submission" date="2019-07" db="EMBL/GenBank/DDBJ databases">
        <authorList>
            <person name="Huq M.A."/>
        </authorList>
    </citation>
    <scope>NUCLEOTIDE SEQUENCE [LARGE SCALE GENOMIC DNA]</scope>
    <source>
        <strain evidence="2 3">MAH-19</strain>
    </source>
</reference>
<dbReference type="InterPro" id="IPR036388">
    <property type="entry name" value="WH-like_DNA-bd_sf"/>
</dbReference>
<dbReference type="RefSeq" id="WP_144246612.1">
    <property type="nucleotide sequence ID" value="NZ_VLPK01000001.1"/>
</dbReference>
<dbReference type="Proteomes" id="UP000318733">
    <property type="component" value="Unassembled WGS sequence"/>
</dbReference>
<evidence type="ECO:0000313" key="2">
    <source>
        <dbReference type="EMBL" id="TSJ43047.1"/>
    </source>
</evidence>